<name>A0ABR7WL07_9SPHI</name>
<protein>
    <submittedName>
        <fullName evidence="1">Uncharacterized protein</fullName>
    </submittedName>
</protein>
<gene>
    <name evidence="1" type="ORF">IDJ77_03455</name>
</gene>
<dbReference type="RefSeq" id="WP_191187534.1">
    <property type="nucleotide sequence ID" value="NZ_JACWMY010000002.1"/>
</dbReference>
<evidence type="ECO:0000313" key="1">
    <source>
        <dbReference type="EMBL" id="MBD1362856.1"/>
    </source>
</evidence>
<sequence length="179" mass="20035">MEPVIEIPCCGGENGEVGNPYLFLPLYDGDIGVRYDRTTKSEFITRKPFAVSDFTQNGLNLTIANSGLVPSDLVMIEYQIVYCTAPGHNAQDGFIPGQSYTIHAGEVTSNEIDSYQTIDFVPAKNTVIKQIKFPNIGYGVYNMYFRAKVSTVWHKSVPMEEWDFATDVTVIEAHLRVRP</sequence>
<dbReference type="EMBL" id="JACWMY010000002">
    <property type="protein sequence ID" value="MBD1362856.1"/>
    <property type="molecule type" value="Genomic_DNA"/>
</dbReference>
<comment type="caution">
    <text evidence="1">The sequence shown here is derived from an EMBL/GenBank/DDBJ whole genome shotgun (WGS) entry which is preliminary data.</text>
</comment>
<reference evidence="1 2" key="1">
    <citation type="submission" date="2020-09" db="EMBL/GenBank/DDBJ databases">
        <title>Novel species of Mucilaginibacter isolated from a glacier on the Tibetan Plateau.</title>
        <authorList>
            <person name="Liu Q."/>
            <person name="Xin Y.-H."/>
        </authorList>
    </citation>
    <scope>NUCLEOTIDE SEQUENCE [LARGE SCALE GENOMIC DNA]</scope>
    <source>
        <strain evidence="1 2">ZT4R22</strain>
    </source>
</reference>
<evidence type="ECO:0000313" key="2">
    <source>
        <dbReference type="Proteomes" id="UP000606600"/>
    </source>
</evidence>
<dbReference type="Proteomes" id="UP000606600">
    <property type="component" value="Unassembled WGS sequence"/>
</dbReference>
<organism evidence="1 2">
    <name type="scientific">Mucilaginibacter pankratovii</name>
    <dbReference type="NCBI Taxonomy" id="2772110"/>
    <lineage>
        <taxon>Bacteria</taxon>
        <taxon>Pseudomonadati</taxon>
        <taxon>Bacteroidota</taxon>
        <taxon>Sphingobacteriia</taxon>
        <taxon>Sphingobacteriales</taxon>
        <taxon>Sphingobacteriaceae</taxon>
        <taxon>Mucilaginibacter</taxon>
    </lineage>
</organism>
<accession>A0ABR7WL07</accession>
<keyword evidence="2" id="KW-1185">Reference proteome</keyword>
<proteinExistence type="predicted"/>